<dbReference type="PANTHER" id="PTHR46780">
    <property type="entry name" value="PROTEIN EVA-1"/>
    <property type="match status" value="1"/>
</dbReference>
<evidence type="ECO:0000313" key="5">
    <source>
        <dbReference type="Proteomes" id="UP000275408"/>
    </source>
</evidence>
<gene>
    <name evidence="4" type="ORF">pdam_00017523</name>
</gene>
<accession>A0A3M6TCK9</accession>
<dbReference type="OrthoDB" id="5983982at2759"/>
<dbReference type="Gene3D" id="2.60.120.740">
    <property type="match status" value="1"/>
</dbReference>
<feature type="signal peptide" evidence="2">
    <location>
        <begin position="1"/>
        <end position="19"/>
    </location>
</feature>
<comment type="caution">
    <text evidence="4">The sequence shown here is derived from an EMBL/GenBank/DDBJ whole genome shotgun (WGS) entry which is preliminary data.</text>
</comment>
<keyword evidence="5" id="KW-1185">Reference proteome</keyword>
<dbReference type="PROSITE" id="PS50228">
    <property type="entry name" value="SUEL_LECTIN"/>
    <property type="match status" value="1"/>
</dbReference>
<keyword evidence="2" id="KW-0732">Signal</keyword>
<evidence type="ECO:0000256" key="2">
    <source>
        <dbReference type="SAM" id="SignalP"/>
    </source>
</evidence>
<proteinExistence type="predicted"/>
<dbReference type="Pfam" id="PF02140">
    <property type="entry name" value="SUEL_Lectin"/>
    <property type="match status" value="1"/>
</dbReference>
<dbReference type="AlphaFoldDB" id="A0A3M6TCK9"/>
<feature type="compositionally biased region" description="Low complexity" evidence="1">
    <location>
        <begin position="187"/>
        <end position="204"/>
    </location>
</feature>
<feature type="domain" description="SUEL-type lectin" evidence="3">
    <location>
        <begin position="37"/>
        <end position="112"/>
    </location>
</feature>
<protein>
    <recommendedName>
        <fullName evidence="3">SUEL-type lectin domain-containing protein</fullName>
    </recommendedName>
</protein>
<dbReference type="InterPro" id="IPR000922">
    <property type="entry name" value="Lectin_gal-bd_dom"/>
</dbReference>
<dbReference type="EMBL" id="RCHS01003878">
    <property type="protein sequence ID" value="RMX39081.1"/>
    <property type="molecule type" value="Genomic_DNA"/>
</dbReference>
<dbReference type="InterPro" id="IPR043159">
    <property type="entry name" value="Lectin_gal-bd_sf"/>
</dbReference>
<evidence type="ECO:0000313" key="4">
    <source>
        <dbReference type="EMBL" id="RMX39081.1"/>
    </source>
</evidence>
<name>A0A3M6TCK9_POCDA</name>
<organism evidence="4 5">
    <name type="scientific">Pocillopora damicornis</name>
    <name type="common">Cauliflower coral</name>
    <name type="synonym">Millepora damicornis</name>
    <dbReference type="NCBI Taxonomy" id="46731"/>
    <lineage>
        <taxon>Eukaryota</taxon>
        <taxon>Metazoa</taxon>
        <taxon>Cnidaria</taxon>
        <taxon>Anthozoa</taxon>
        <taxon>Hexacorallia</taxon>
        <taxon>Scleractinia</taxon>
        <taxon>Astrocoeniina</taxon>
        <taxon>Pocilloporidae</taxon>
        <taxon>Pocillopora</taxon>
    </lineage>
</organism>
<dbReference type="STRING" id="46731.A0A3M6TCK9"/>
<feature type="chain" id="PRO_5018221574" description="SUEL-type lectin domain-containing protein" evidence="2">
    <location>
        <begin position="20"/>
        <end position="253"/>
    </location>
</feature>
<sequence>MSAGRCWIFLISLASTVTGFTEVRAEIDRRIVRSKYVCENDVMHLNCSPKVLRIEGADFGESSASICTKGEVSSQRCNLVEVTNILKTACDNKKNCWITALDHIFGDPCKGVNVSKQRSSSVYLNVMFACVKPVSSGKSTISTTFISTAENNSIIATNSTASITFISTTGNNSINATNSTAPPMKSTATANNTQTLPLTTTKPNTKSDKEIPVFDPSMSVYLGALSGSMHVPSFSSLGLLAWISIFGIINSYC</sequence>
<feature type="region of interest" description="Disordered" evidence="1">
    <location>
        <begin position="179"/>
        <end position="209"/>
    </location>
</feature>
<evidence type="ECO:0000256" key="1">
    <source>
        <dbReference type="SAM" id="MobiDB-lite"/>
    </source>
</evidence>
<dbReference type="OMA" id="SAGRCWI"/>
<dbReference type="CDD" id="cd22823">
    <property type="entry name" value="Gal_Rha_Lectin"/>
    <property type="match status" value="1"/>
</dbReference>
<dbReference type="Proteomes" id="UP000275408">
    <property type="component" value="Unassembled WGS sequence"/>
</dbReference>
<dbReference type="GO" id="GO:0030246">
    <property type="term" value="F:carbohydrate binding"/>
    <property type="evidence" value="ECO:0007669"/>
    <property type="project" value="InterPro"/>
</dbReference>
<reference evidence="4 5" key="1">
    <citation type="journal article" date="2018" name="Sci. Rep.">
        <title>Comparative analysis of the Pocillopora damicornis genome highlights role of immune system in coral evolution.</title>
        <authorList>
            <person name="Cunning R."/>
            <person name="Bay R.A."/>
            <person name="Gillette P."/>
            <person name="Baker A.C."/>
            <person name="Traylor-Knowles N."/>
        </authorList>
    </citation>
    <scope>NUCLEOTIDE SEQUENCE [LARGE SCALE GENOMIC DNA]</scope>
    <source>
        <strain evidence="4">RSMAS</strain>
        <tissue evidence="4">Whole animal</tissue>
    </source>
</reference>
<evidence type="ECO:0000259" key="3">
    <source>
        <dbReference type="PROSITE" id="PS50228"/>
    </source>
</evidence>